<dbReference type="EMBL" id="JABFAC010000001">
    <property type="protein sequence ID" value="MBA0605606.1"/>
    <property type="molecule type" value="Genomic_DNA"/>
</dbReference>
<evidence type="ECO:0000313" key="2">
    <source>
        <dbReference type="EMBL" id="MBA0605606.1"/>
    </source>
</evidence>
<feature type="non-terminal residue" evidence="2">
    <location>
        <position position="1"/>
    </location>
</feature>
<name>A0A7J8QWW8_GOSDV</name>
<reference evidence="2 3" key="1">
    <citation type="journal article" date="2019" name="Genome Biol. Evol.">
        <title>Insights into the evolution of the New World diploid cottons (Gossypium, subgenus Houzingenia) based on genome sequencing.</title>
        <authorList>
            <person name="Grover C.E."/>
            <person name="Arick M.A. 2nd"/>
            <person name="Thrash A."/>
            <person name="Conover J.L."/>
            <person name="Sanders W.S."/>
            <person name="Peterson D.G."/>
            <person name="Frelichowski J.E."/>
            <person name="Scheffler J.A."/>
            <person name="Scheffler B.E."/>
            <person name="Wendel J.F."/>
        </authorList>
    </citation>
    <scope>NUCLEOTIDE SEQUENCE [LARGE SCALE GENOMIC DNA]</scope>
    <source>
        <strain evidence="2">27</strain>
        <tissue evidence="2">Leaf</tissue>
    </source>
</reference>
<dbReference type="Proteomes" id="UP000593561">
    <property type="component" value="Unassembled WGS sequence"/>
</dbReference>
<gene>
    <name evidence="2" type="ORF">Godav_018161</name>
</gene>
<feature type="region of interest" description="Disordered" evidence="1">
    <location>
        <begin position="1"/>
        <end position="21"/>
    </location>
</feature>
<accession>A0A7J8QWW8</accession>
<comment type="caution">
    <text evidence="2">The sequence shown here is derived from an EMBL/GenBank/DDBJ whole genome shotgun (WGS) entry which is preliminary data.</text>
</comment>
<protein>
    <submittedName>
        <fullName evidence="2">Uncharacterized protein</fullName>
    </submittedName>
</protein>
<dbReference type="AlphaFoldDB" id="A0A7J8QWW8"/>
<proteinExistence type="predicted"/>
<evidence type="ECO:0000313" key="3">
    <source>
        <dbReference type="Proteomes" id="UP000593561"/>
    </source>
</evidence>
<evidence type="ECO:0000256" key="1">
    <source>
        <dbReference type="SAM" id="MobiDB-lite"/>
    </source>
</evidence>
<organism evidence="2 3">
    <name type="scientific">Gossypium davidsonii</name>
    <name type="common">Davidson's cotton</name>
    <name type="synonym">Gossypium klotzschianum subsp. davidsonii</name>
    <dbReference type="NCBI Taxonomy" id="34287"/>
    <lineage>
        <taxon>Eukaryota</taxon>
        <taxon>Viridiplantae</taxon>
        <taxon>Streptophyta</taxon>
        <taxon>Embryophyta</taxon>
        <taxon>Tracheophyta</taxon>
        <taxon>Spermatophyta</taxon>
        <taxon>Magnoliopsida</taxon>
        <taxon>eudicotyledons</taxon>
        <taxon>Gunneridae</taxon>
        <taxon>Pentapetalae</taxon>
        <taxon>rosids</taxon>
        <taxon>malvids</taxon>
        <taxon>Malvales</taxon>
        <taxon>Malvaceae</taxon>
        <taxon>Malvoideae</taxon>
        <taxon>Gossypium</taxon>
    </lineage>
</organism>
<keyword evidence="3" id="KW-1185">Reference proteome</keyword>
<sequence>MKSRSTSKVLNSSSRNCLSKG</sequence>